<proteinExistence type="inferred from homology"/>
<evidence type="ECO:0000256" key="7">
    <source>
        <dbReference type="SAM" id="MobiDB-lite"/>
    </source>
</evidence>
<gene>
    <name evidence="9" type="ORF">HNQ97_001856</name>
</gene>
<feature type="transmembrane region" description="Helical" evidence="8">
    <location>
        <begin position="270"/>
        <end position="290"/>
    </location>
</feature>
<evidence type="ECO:0000256" key="3">
    <source>
        <dbReference type="ARBA" id="ARBA00022475"/>
    </source>
</evidence>
<dbReference type="InterPro" id="IPR003370">
    <property type="entry name" value="Chromate_transpt"/>
</dbReference>
<accession>A0ABR6C4D2</accession>
<name>A0ABR6C4D2_9HYPH</name>
<dbReference type="PIRSF" id="PIRSF004810">
    <property type="entry name" value="ChrA"/>
    <property type="match status" value="1"/>
</dbReference>
<comment type="subcellular location">
    <subcellularLocation>
        <location evidence="1">Cell membrane</location>
        <topology evidence="1">Multi-pass membrane protein</topology>
    </subcellularLocation>
</comment>
<feature type="transmembrane region" description="Helical" evidence="8">
    <location>
        <begin position="341"/>
        <end position="367"/>
    </location>
</feature>
<evidence type="ECO:0000256" key="4">
    <source>
        <dbReference type="ARBA" id="ARBA00022692"/>
    </source>
</evidence>
<evidence type="ECO:0000313" key="10">
    <source>
        <dbReference type="Proteomes" id="UP000587524"/>
    </source>
</evidence>
<keyword evidence="10" id="KW-1185">Reference proteome</keyword>
<comment type="similarity">
    <text evidence="2">Belongs to the chromate ion transporter (CHR) (TC 2.A.51) family.</text>
</comment>
<keyword evidence="3" id="KW-1003">Cell membrane</keyword>
<feature type="transmembrane region" description="Helical" evidence="8">
    <location>
        <begin position="128"/>
        <end position="148"/>
    </location>
</feature>
<evidence type="ECO:0000256" key="5">
    <source>
        <dbReference type="ARBA" id="ARBA00022989"/>
    </source>
</evidence>
<dbReference type="Pfam" id="PF02417">
    <property type="entry name" value="Chromate_transp"/>
    <property type="match status" value="2"/>
</dbReference>
<evidence type="ECO:0000256" key="1">
    <source>
        <dbReference type="ARBA" id="ARBA00004651"/>
    </source>
</evidence>
<keyword evidence="6 8" id="KW-0472">Membrane</keyword>
<dbReference type="PANTHER" id="PTHR33567">
    <property type="entry name" value="CHROMATE ION TRANSPORTER (EUROFUNG)"/>
    <property type="match status" value="1"/>
</dbReference>
<feature type="transmembrane region" description="Helical" evidence="8">
    <location>
        <begin position="235"/>
        <end position="258"/>
    </location>
</feature>
<keyword evidence="5 8" id="KW-1133">Transmembrane helix</keyword>
<dbReference type="RefSeq" id="WP_182573928.1">
    <property type="nucleotide sequence ID" value="NZ_JACJHY010000007.1"/>
</dbReference>
<keyword evidence="4 8" id="KW-0812">Transmembrane</keyword>
<feature type="compositionally biased region" description="Polar residues" evidence="7">
    <location>
        <begin position="1"/>
        <end position="17"/>
    </location>
</feature>
<comment type="caution">
    <text evidence="9">The sequence shown here is derived from an EMBL/GenBank/DDBJ whole genome shotgun (WGS) entry which is preliminary data.</text>
</comment>
<evidence type="ECO:0000256" key="8">
    <source>
        <dbReference type="SAM" id="Phobius"/>
    </source>
</evidence>
<evidence type="ECO:0000256" key="2">
    <source>
        <dbReference type="ARBA" id="ARBA00005262"/>
    </source>
</evidence>
<feature type="transmembrane region" description="Helical" evidence="8">
    <location>
        <begin position="379"/>
        <end position="403"/>
    </location>
</feature>
<dbReference type="InterPro" id="IPR014047">
    <property type="entry name" value="Chr_Tranpt_l_chain"/>
</dbReference>
<feature type="transmembrane region" description="Helical" evidence="8">
    <location>
        <begin position="98"/>
        <end position="122"/>
    </location>
</feature>
<feature type="transmembrane region" description="Helical" evidence="8">
    <location>
        <begin position="451"/>
        <end position="467"/>
    </location>
</feature>
<dbReference type="PANTHER" id="PTHR33567:SF3">
    <property type="entry name" value="CHROMATE ION TRANSPORTER (EUROFUNG)"/>
    <property type="match status" value="1"/>
</dbReference>
<reference evidence="9 10" key="1">
    <citation type="submission" date="2020-08" db="EMBL/GenBank/DDBJ databases">
        <title>Genomic Encyclopedia of Type Strains, Phase IV (KMG-IV): sequencing the most valuable type-strain genomes for metagenomic binning, comparative biology and taxonomic classification.</title>
        <authorList>
            <person name="Goeker M."/>
        </authorList>
    </citation>
    <scope>NUCLEOTIDE SEQUENCE [LARGE SCALE GENOMIC DNA]</scope>
    <source>
        <strain evidence="9 10">DSM 17455</strain>
    </source>
</reference>
<dbReference type="Proteomes" id="UP000587524">
    <property type="component" value="Unassembled WGS sequence"/>
</dbReference>
<dbReference type="EMBL" id="JACJHZ010000007">
    <property type="protein sequence ID" value="MBA9019861.1"/>
    <property type="molecule type" value="Genomic_DNA"/>
</dbReference>
<evidence type="ECO:0000313" key="9">
    <source>
        <dbReference type="EMBL" id="MBA9019861.1"/>
    </source>
</evidence>
<evidence type="ECO:0000256" key="6">
    <source>
        <dbReference type="ARBA" id="ARBA00023136"/>
    </source>
</evidence>
<feature type="transmembrane region" description="Helical" evidence="8">
    <location>
        <begin position="423"/>
        <end position="444"/>
    </location>
</feature>
<protein>
    <submittedName>
        <fullName evidence="9">Chromate transporter</fullName>
    </submittedName>
</protein>
<dbReference type="NCBIfam" id="TIGR00937">
    <property type="entry name" value="2A51"/>
    <property type="match status" value="1"/>
</dbReference>
<organism evidence="9 10">
    <name type="scientific">Aminobacter ciceronei</name>
    <dbReference type="NCBI Taxonomy" id="150723"/>
    <lineage>
        <taxon>Bacteria</taxon>
        <taxon>Pseudomonadati</taxon>
        <taxon>Pseudomonadota</taxon>
        <taxon>Alphaproteobacteria</taxon>
        <taxon>Hyphomicrobiales</taxon>
        <taxon>Phyllobacteriaceae</taxon>
        <taxon>Aminobacter</taxon>
    </lineage>
</organism>
<feature type="transmembrane region" description="Helical" evidence="8">
    <location>
        <begin position="160"/>
        <end position="191"/>
    </location>
</feature>
<feature type="region of interest" description="Disordered" evidence="7">
    <location>
        <begin position="1"/>
        <end position="20"/>
    </location>
</feature>
<sequence>MSQIEMTDKSPAQNTDTPAHGISFGEAVRVWARVAALSFGGPAGQIAVMHRIIVEEKRWIGDTRFLHALNYCTLLPGPEAQQLAIYIGWLLHKTKGGLVAGILFVLPGAVAIMALSWIYAIFGNVGAVQALFFGLKAAVLAIVLEAVIRIGRRSLKNNVLIGLAAGAFVALTVFRAPFPLVVFGAGLIGYVGGRAGWKAFLAGGNHGKFSGKEVADIDSVLGEGVPDHARPPLSWSLKVAAVGLLIWGGPVVALLVFLGQGNVFTDISIFFSKLAMVTFGGAYAVLSYVAQQGVEHYGWLKPGEMLDGLGLAETTPGPLIMVTQFVGFLGAYRAPGSLNPLIAGTLGGLLTTWVTFVPCFLWIFIGAPFMENMRANKALSAALSAITAAVVGVILNLSMWFALHVLFAQLYEFRGFGLAVDVPVLSSVNVPSLILTLGAVIAVFRFKVGMLTVLASCSIAGIAYGLLTGTV</sequence>